<organism evidence="2 3">
    <name type="scientific">Tanacetum coccineum</name>
    <dbReference type="NCBI Taxonomy" id="301880"/>
    <lineage>
        <taxon>Eukaryota</taxon>
        <taxon>Viridiplantae</taxon>
        <taxon>Streptophyta</taxon>
        <taxon>Embryophyta</taxon>
        <taxon>Tracheophyta</taxon>
        <taxon>Spermatophyta</taxon>
        <taxon>Magnoliopsida</taxon>
        <taxon>eudicotyledons</taxon>
        <taxon>Gunneridae</taxon>
        <taxon>Pentapetalae</taxon>
        <taxon>asterids</taxon>
        <taxon>campanulids</taxon>
        <taxon>Asterales</taxon>
        <taxon>Asteraceae</taxon>
        <taxon>Asteroideae</taxon>
        <taxon>Anthemideae</taxon>
        <taxon>Anthemidinae</taxon>
        <taxon>Tanacetum</taxon>
    </lineage>
</organism>
<dbReference type="Pfam" id="PF03184">
    <property type="entry name" value="DDE_1"/>
    <property type="match status" value="1"/>
</dbReference>
<keyword evidence="3" id="KW-1185">Reference proteome</keyword>
<evidence type="ECO:0000259" key="1">
    <source>
        <dbReference type="Pfam" id="PF03184"/>
    </source>
</evidence>
<dbReference type="InterPro" id="IPR004875">
    <property type="entry name" value="DDE_SF_endonuclease_dom"/>
</dbReference>
<dbReference type="PANTHER" id="PTHR19303">
    <property type="entry name" value="TRANSPOSON"/>
    <property type="match status" value="1"/>
</dbReference>
<feature type="domain" description="DDE-1" evidence="1">
    <location>
        <begin position="10"/>
        <end position="51"/>
    </location>
</feature>
<reference evidence="2" key="2">
    <citation type="submission" date="2022-01" db="EMBL/GenBank/DDBJ databases">
        <authorList>
            <person name="Yamashiro T."/>
            <person name="Shiraishi A."/>
            <person name="Satake H."/>
            <person name="Nakayama K."/>
        </authorList>
    </citation>
    <scope>NUCLEOTIDE SEQUENCE</scope>
</reference>
<proteinExistence type="predicted"/>
<accession>A0ABQ5IV23</accession>
<evidence type="ECO:0000313" key="3">
    <source>
        <dbReference type="Proteomes" id="UP001151760"/>
    </source>
</evidence>
<dbReference type="Proteomes" id="UP001151760">
    <property type="component" value="Unassembled WGS sequence"/>
</dbReference>
<dbReference type="EMBL" id="BQNB010021094">
    <property type="protein sequence ID" value="GJU02804.1"/>
    <property type="molecule type" value="Genomic_DNA"/>
</dbReference>
<protein>
    <submittedName>
        <fullName evidence="2">CENP-B homolog protein 2-like protein</fullName>
    </submittedName>
</protein>
<gene>
    <name evidence="2" type="ORF">Tco_1113142</name>
</gene>
<name>A0ABQ5IV23_9ASTR</name>
<dbReference type="InterPro" id="IPR050863">
    <property type="entry name" value="CenT-Element_Derived"/>
</dbReference>
<evidence type="ECO:0000313" key="2">
    <source>
        <dbReference type="EMBL" id="GJU02804.1"/>
    </source>
</evidence>
<comment type="caution">
    <text evidence="2">The sequence shown here is derived from an EMBL/GenBank/DDBJ whole genome shotgun (WGS) entry which is preliminary data.</text>
</comment>
<dbReference type="PANTHER" id="PTHR19303:SF73">
    <property type="entry name" value="PROTEIN PDC2"/>
    <property type="match status" value="1"/>
</dbReference>
<sequence length="189" mass="21293">MQLEGKKQDKERLTVAICCNEDGSEKLPLWIIGKYAKPRCFKNVNLNSLNWVPNPAKINVLDAMNLAISAWTMDVSANTSGTVSSHCKLRSTDNMTFENSDEGGESTQELQNLIKELGYRNAMDVEDVLTHPEENVVAQLLTDEEIIESVIGINKDDIDEEDDESSTMEPPSRNELFKRANHLQFLLSY</sequence>
<reference evidence="2" key="1">
    <citation type="journal article" date="2022" name="Int. J. Mol. Sci.">
        <title>Draft Genome of Tanacetum Coccineum: Genomic Comparison of Closely Related Tanacetum-Family Plants.</title>
        <authorList>
            <person name="Yamashiro T."/>
            <person name="Shiraishi A."/>
            <person name="Nakayama K."/>
            <person name="Satake H."/>
        </authorList>
    </citation>
    <scope>NUCLEOTIDE SEQUENCE</scope>
</reference>